<sequence length="74" mass="8759">MGLPVMDLDDPVLFLHERKCRVCGRTYPLTEGFYLTRKSRGVLPSSYSYECKTCTIDRVKRKRKKDKPDVYPDW</sequence>
<organism evidence="1 2">
    <name type="scientific">Synechococcus phage S-SSM7</name>
    <dbReference type="NCBI Taxonomy" id="445686"/>
    <lineage>
        <taxon>Viruses</taxon>
        <taxon>Duplodnaviria</taxon>
        <taxon>Heunggongvirae</taxon>
        <taxon>Uroviricota</taxon>
        <taxon>Caudoviricetes</taxon>
        <taxon>Pantevenvirales</taxon>
        <taxon>Kyanoviridae</taxon>
        <taxon>Lipsvirus</taxon>
        <taxon>Lipsvirus ssm7</taxon>
    </lineage>
</organism>
<keyword evidence="2" id="KW-1185">Reference proteome</keyword>
<evidence type="ECO:0000313" key="2">
    <source>
        <dbReference type="Proteomes" id="UP000006527"/>
    </source>
</evidence>
<name>E3SL59_9CAUD</name>
<evidence type="ECO:0000313" key="1">
    <source>
        <dbReference type="EMBL" id="ADO98207.1"/>
    </source>
</evidence>
<dbReference type="OrthoDB" id="22859at10239"/>
<proteinExistence type="predicted"/>
<evidence type="ECO:0008006" key="3">
    <source>
        <dbReference type="Google" id="ProtNLM"/>
    </source>
</evidence>
<gene>
    <name evidence="1" type="ORF">SSSM7_141</name>
</gene>
<protein>
    <recommendedName>
        <fullName evidence="3">Endonuclease VII</fullName>
    </recommendedName>
</protein>
<reference evidence="1 2" key="1">
    <citation type="journal article" date="2010" name="Environ. Microbiol.">
        <title>Genomic analysis of oceanic cyanobacterial myoviruses compared with T4-like myoviruses from diverse hosts and environments.</title>
        <authorList>
            <person name="Sullivan M.B."/>
            <person name="Huang K.H."/>
            <person name="Ignacio-Espinoza J.C."/>
            <person name="Berlin A.M."/>
            <person name="Kelly L."/>
            <person name="Weigele P.R."/>
            <person name="DeFrancesco A.S."/>
            <person name="Kern S.E."/>
            <person name="Thompson L.R."/>
            <person name="Young S."/>
            <person name="Yandava C."/>
            <person name="Fu R."/>
            <person name="Krastins B."/>
            <person name="Chase M."/>
            <person name="Sarracino D."/>
            <person name="Osburne M.S."/>
            <person name="Henn M.R."/>
            <person name="Chisholm S.W."/>
        </authorList>
    </citation>
    <scope>NUCLEOTIDE SEQUENCE [LARGE SCALE GENOMIC DNA]</scope>
    <source>
        <strain evidence="1">8109-3</strain>
    </source>
</reference>
<dbReference type="RefSeq" id="YP_004324194.1">
    <property type="nucleotide sequence ID" value="NC_015287.1"/>
</dbReference>
<dbReference type="EMBL" id="GU071098">
    <property type="protein sequence ID" value="ADO98207.1"/>
    <property type="molecule type" value="Genomic_DNA"/>
</dbReference>
<dbReference type="Proteomes" id="UP000006527">
    <property type="component" value="Segment"/>
</dbReference>
<dbReference type="KEGG" id="vg:10328710"/>
<dbReference type="GeneID" id="10328710"/>
<accession>E3SL59</accession>